<keyword evidence="3" id="KW-1185">Reference proteome</keyword>
<feature type="region of interest" description="Disordered" evidence="1">
    <location>
        <begin position="38"/>
        <end position="65"/>
    </location>
</feature>
<reference evidence="2 3" key="1">
    <citation type="submission" date="2020-06" db="EMBL/GenBank/DDBJ databases">
        <title>Schlegella sp. ID0723 isolated from air conditioner.</title>
        <authorList>
            <person name="Kim D.Y."/>
            <person name="Kim D.-U."/>
        </authorList>
    </citation>
    <scope>NUCLEOTIDE SEQUENCE [LARGE SCALE GENOMIC DNA]</scope>
    <source>
        <strain evidence="2 3">ID0723</strain>
    </source>
</reference>
<evidence type="ECO:0000313" key="2">
    <source>
        <dbReference type="EMBL" id="NUZ04507.1"/>
    </source>
</evidence>
<evidence type="ECO:0000313" key="3">
    <source>
        <dbReference type="Proteomes" id="UP000529637"/>
    </source>
</evidence>
<protein>
    <submittedName>
        <fullName evidence="2">Uncharacterized protein</fullName>
    </submittedName>
</protein>
<sequence>MRRWATRAELRWRRWRSSWLGRRAARRAERMAADVINRARRNAAHAPGASTPPTRLPDRKRDTLH</sequence>
<dbReference type="AlphaFoldDB" id="A0A7Y6NJX2"/>
<dbReference type="RefSeq" id="WP_176065514.1">
    <property type="nucleotide sequence ID" value="NZ_JABWMJ010000001.1"/>
</dbReference>
<gene>
    <name evidence="2" type="ORF">HQN59_01915</name>
</gene>
<organism evidence="2 3">
    <name type="scientific">Piscinibacter koreensis</name>
    <dbReference type="NCBI Taxonomy" id="2742824"/>
    <lineage>
        <taxon>Bacteria</taxon>
        <taxon>Pseudomonadati</taxon>
        <taxon>Pseudomonadota</taxon>
        <taxon>Betaproteobacteria</taxon>
        <taxon>Burkholderiales</taxon>
        <taxon>Sphaerotilaceae</taxon>
        <taxon>Piscinibacter</taxon>
    </lineage>
</organism>
<proteinExistence type="predicted"/>
<accession>A0A7Y6NJX2</accession>
<feature type="compositionally biased region" description="Basic and acidic residues" evidence="1">
    <location>
        <begin position="56"/>
        <end position="65"/>
    </location>
</feature>
<name>A0A7Y6NJX2_9BURK</name>
<comment type="caution">
    <text evidence="2">The sequence shown here is derived from an EMBL/GenBank/DDBJ whole genome shotgun (WGS) entry which is preliminary data.</text>
</comment>
<evidence type="ECO:0000256" key="1">
    <source>
        <dbReference type="SAM" id="MobiDB-lite"/>
    </source>
</evidence>
<dbReference type="Proteomes" id="UP000529637">
    <property type="component" value="Unassembled WGS sequence"/>
</dbReference>
<dbReference type="EMBL" id="JABWMJ010000001">
    <property type="protein sequence ID" value="NUZ04507.1"/>
    <property type="molecule type" value="Genomic_DNA"/>
</dbReference>